<name>A0A0E3L8Y2_9EURY</name>
<keyword evidence="1" id="KW-0805">Transcription regulation</keyword>
<dbReference type="GO" id="GO:0003700">
    <property type="term" value="F:DNA-binding transcription factor activity"/>
    <property type="evidence" value="ECO:0007669"/>
    <property type="project" value="TreeGrafter"/>
</dbReference>
<dbReference type="Proteomes" id="UP000033111">
    <property type="component" value="Chromosome"/>
</dbReference>
<evidence type="ECO:0000256" key="1">
    <source>
        <dbReference type="ARBA" id="ARBA00023015"/>
    </source>
</evidence>
<dbReference type="RefSeq" id="WP_052721660.1">
    <property type="nucleotide sequence ID" value="NZ_CP009506.1"/>
</dbReference>
<keyword evidence="2 4" id="KW-0238">DNA-binding</keyword>
<dbReference type="AlphaFoldDB" id="A0A0E3L8Y2"/>
<dbReference type="PROSITE" id="PS01081">
    <property type="entry name" value="HTH_TETR_1"/>
    <property type="match status" value="1"/>
</dbReference>
<dbReference type="PROSITE" id="PS50977">
    <property type="entry name" value="HTH_TETR_2"/>
    <property type="match status" value="1"/>
</dbReference>
<dbReference type="FunFam" id="1.10.10.60:FF:000141">
    <property type="entry name" value="TetR family transcriptional regulator"/>
    <property type="match status" value="1"/>
</dbReference>
<dbReference type="InterPro" id="IPR050109">
    <property type="entry name" value="HTH-type_TetR-like_transc_reg"/>
</dbReference>
<dbReference type="GeneID" id="25418479"/>
<dbReference type="Pfam" id="PF00440">
    <property type="entry name" value="TetR_N"/>
    <property type="match status" value="1"/>
</dbReference>
<dbReference type="PANTHER" id="PTHR30055">
    <property type="entry name" value="HTH-TYPE TRANSCRIPTIONAL REGULATOR RUTR"/>
    <property type="match status" value="1"/>
</dbReference>
<accession>A0A0E3L8Y2</accession>
<dbReference type="InterPro" id="IPR009057">
    <property type="entry name" value="Homeodomain-like_sf"/>
</dbReference>
<evidence type="ECO:0000313" key="6">
    <source>
        <dbReference type="EMBL" id="AKB29316.1"/>
    </source>
</evidence>
<dbReference type="InterPro" id="IPR001647">
    <property type="entry name" value="HTH_TetR"/>
</dbReference>
<dbReference type="Gene3D" id="1.10.357.10">
    <property type="entry name" value="Tetracycline Repressor, domain 2"/>
    <property type="match status" value="1"/>
</dbReference>
<evidence type="ECO:0000256" key="2">
    <source>
        <dbReference type="ARBA" id="ARBA00023125"/>
    </source>
</evidence>
<feature type="domain" description="HTH tetR-type" evidence="5">
    <location>
        <begin position="12"/>
        <end position="72"/>
    </location>
</feature>
<evidence type="ECO:0000259" key="5">
    <source>
        <dbReference type="PROSITE" id="PS50977"/>
    </source>
</evidence>
<sequence>MALAERRQREKEQRREDIVNAAEKLFFSRGYDNVSMDEIAGEVELSKPALYYYFKDKESLFFAVVNRGIKILRAMITEEQKSAQASDIKFGELSMASIKFIQEYPDYARACIYFRSGRFDLSDANSMSCDAKEIIEFTEEIYESIFLAIKFYIEDGTYRPDVNPAVAVVVSTFITDGIANISPFLRKFMETHGVTMQQLYLEIGDLVYHMLMNTGEKSEDMYSRMPKWRNDRFATDQDKG</sequence>
<gene>
    <name evidence="6" type="ORF">MSSIT_2597</name>
</gene>
<dbReference type="EMBL" id="CP009506">
    <property type="protein sequence ID" value="AKB29316.1"/>
    <property type="molecule type" value="Genomic_DNA"/>
</dbReference>
<reference evidence="6 7" key="1">
    <citation type="submission" date="2014-07" db="EMBL/GenBank/DDBJ databases">
        <title>Methanogenic archaea and the global carbon cycle.</title>
        <authorList>
            <person name="Henriksen J.R."/>
            <person name="Luke J."/>
            <person name="Reinhart S."/>
            <person name="Benedict M.N."/>
            <person name="Youngblut N.D."/>
            <person name="Metcalf M.E."/>
            <person name="Whitaker R.J."/>
            <person name="Metcalf W.W."/>
        </authorList>
    </citation>
    <scope>NUCLEOTIDE SEQUENCE [LARGE SCALE GENOMIC DNA]</scope>
    <source>
        <strain evidence="6 7">T4/M</strain>
    </source>
</reference>
<proteinExistence type="predicted"/>
<organism evidence="6 7">
    <name type="scientific">Methanosarcina siciliae T4/M</name>
    <dbReference type="NCBI Taxonomy" id="1434120"/>
    <lineage>
        <taxon>Archaea</taxon>
        <taxon>Methanobacteriati</taxon>
        <taxon>Methanobacteriota</taxon>
        <taxon>Stenosarchaea group</taxon>
        <taxon>Methanomicrobia</taxon>
        <taxon>Methanosarcinales</taxon>
        <taxon>Methanosarcinaceae</taxon>
        <taxon>Methanosarcina</taxon>
    </lineage>
</organism>
<dbReference type="OrthoDB" id="134852at2157"/>
<keyword evidence="7" id="KW-1185">Reference proteome</keyword>
<feature type="DNA-binding region" description="H-T-H motif" evidence="4">
    <location>
        <begin position="35"/>
        <end position="54"/>
    </location>
</feature>
<dbReference type="PATRIC" id="fig|1434120.4.peg.3409"/>
<keyword evidence="3" id="KW-0804">Transcription</keyword>
<dbReference type="SUPFAM" id="SSF46689">
    <property type="entry name" value="Homeodomain-like"/>
    <property type="match status" value="1"/>
</dbReference>
<dbReference type="KEGG" id="msw:MSSIT_2597"/>
<dbReference type="PRINTS" id="PR00455">
    <property type="entry name" value="HTHTETR"/>
</dbReference>
<dbReference type="HOGENOM" id="CLU_069356_12_1_2"/>
<dbReference type="PANTHER" id="PTHR30055:SF234">
    <property type="entry name" value="HTH-TYPE TRANSCRIPTIONAL REGULATOR BETI"/>
    <property type="match status" value="1"/>
</dbReference>
<evidence type="ECO:0000256" key="4">
    <source>
        <dbReference type="PROSITE-ProRule" id="PRU00335"/>
    </source>
</evidence>
<dbReference type="InterPro" id="IPR023772">
    <property type="entry name" value="DNA-bd_HTH_TetR-type_CS"/>
</dbReference>
<dbReference type="GO" id="GO:0000976">
    <property type="term" value="F:transcription cis-regulatory region binding"/>
    <property type="evidence" value="ECO:0007669"/>
    <property type="project" value="TreeGrafter"/>
</dbReference>
<evidence type="ECO:0000313" key="7">
    <source>
        <dbReference type="Proteomes" id="UP000033111"/>
    </source>
</evidence>
<evidence type="ECO:0000256" key="3">
    <source>
        <dbReference type="ARBA" id="ARBA00023163"/>
    </source>
</evidence>
<protein>
    <submittedName>
        <fullName evidence="6">Transcriptional regulator, TetR family</fullName>
    </submittedName>
</protein>